<dbReference type="FunFam" id="3.60.20.30:FF:000001">
    <property type="entry name" value="Isoaspartyl peptidase/L-asparaginase"/>
    <property type="match status" value="1"/>
</dbReference>
<gene>
    <name evidence="8" type="ORF">J3U87_10600</name>
</gene>
<keyword evidence="2" id="KW-0378">Hydrolase</keyword>
<evidence type="ECO:0000256" key="4">
    <source>
        <dbReference type="ARBA" id="ARBA00069124"/>
    </source>
</evidence>
<dbReference type="RefSeq" id="WP_237383013.1">
    <property type="nucleotide sequence ID" value="NZ_CP071793.1"/>
</dbReference>
<dbReference type="Pfam" id="PF01112">
    <property type="entry name" value="Asparaginase_2"/>
    <property type="match status" value="1"/>
</dbReference>
<feature type="site" description="Cleavage; by autolysis" evidence="7">
    <location>
        <begin position="185"/>
        <end position="186"/>
    </location>
</feature>
<dbReference type="InterPro" id="IPR000246">
    <property type="entry name" value="Peptidase_T2"/>
</dbReference>
<keyword evidence="1" id="KW-0645">Protease</keyword>
<dbReference type="PANTHER" id="PTHR10188">
    <property type="entry name" value="L-ASPARAGINASE"/>
    <property type="match status" value="1"/>
</dbReference>
<dbReference type="AlphaFoldDB" id="A0A8A4U2F7"/>
<dbReference type="SUPFAM" id="SSF56235">
    <property type="entry name" value="N-terminal nucleophile aminohydrolases (Ntn hydrolases)"/>
    <property type="match status" value="1"/>
</dbReference>
<feature type="binding site" evidence="6">
    <location>
        <begin position="214"/>
        <end position="217"/>
    </location>
    <ligand>
        <name>substrate</name>
    </ligand>
</feature>
<evidence type="ECO:0000256" key="5">
    <source>
        <dbReference type="PIRSR" id="PIRSR600246-1"/>
    </source>
</evidence>
<name>A0A8A4U2F7_SULCO</name>
<evidence type="ECO:0000313" key="9">
    <source>
        <dbReference type="Proteomes" id="UP000663929"/>
    </source>
</evidence>
<evidence type="ECO:0000256" key="6">
    <source>
        <dbReference type="PIRSR" id="PIRSR600246-2"/>
    </source>
</evidence>
<dbReference type="GO" id="GO:0016811">
    <property type="term" value="F:hydrolase activity, acting on carbon-nitrogen (but not peptide) bonds, in linear amides"/>
    <property type="evidence" value="ECO:0007669"/>
    <property type="project" value="UniProtKB-ARBA"/>
</dbReference>
<organism evidence="8 9">
    <name type="scientific">Sulfidibacter corallicola</name>
    <dbReference type="NCBI Taxonomy" id="2818388"/>
    <lineage>
        <taxon>Bacteria</taxon>
        <taxon>Pseudomonadati</taxon>
        <taxon>Acidobacteriota</taxon>
        <taxon>Holophagae</taxon>
        <taxon>Acanthopleuribacterales</taxon>
        <taxon>Acanthopleuribacteraceae</taxon>
        <taxon>Sulfidibacter</taxon>
    </lineage>
</organism>
<proteinExistence type="predicted"/>
<feature type="active site" description="Nucleophile" evidence="5">
    <location>
        <position position="186"/>
    </location>
</feature>
<evidence type="ECO:0000256" key="1">
    <source>
        <dbReference type="ARBA" id="ARBA00022670"/>
    </source>
</evidence>
<evidence type="ECO:0000256" key="3">
    <source>
        <dbReference type="ARBA" id="ARBA00022813"/>
    </source>
</evidence>
<dbReference type="Proteomes" id="UP000663929">
    <property type="component" value="Chromosome"/>
</dbReference>
<keyword evidence="9" id="KW-1185">Reference proteome</keyword>
<dbReference type="KEGG" id="scor:J3U87_10600"/>
<evidence type="ECO:0000313" key="8">
    <source>
        <dbReference type="EMBL" id="QTD52915.1"/>
    </source>
</evidence>
<dbReference type="InterPro" id="IPR029055">
    <property type="entry name" value="Ntn_hydrolases_N"/>
</dbReference>
<accession>A0A8A4U2F7</accession>
<dbReference type="EMBL" id="CP071793">
    <property type="protein sequence ID" value="QTD52915.1"/>
    <property type="molecule type" value="Genomic_DNA"/>
</dbReference>
<dbReference type="Gene3D" id="3.60.20.30">
    <property type="entry name" value="(Glycosyl)asparaginase"/>
    <property type="match status" value="1"/>
</dbReference>
<evidence type="ECO:0000256" key="2">
    <source>
        <dbReference type="ARBA" id="ARBA00022801"/>
    </source>
</evidence>
<reference evidence="8" key="1">
    <citation type="submission" date="2021-03" db="EMBL/GenBank/DDBJ databases">
        <title>Acanthopleuribacteraceae sp. M133.</title>
        <authorList>
            <person name="Wang G."/>
        </authorList>
    </citation>
    <scope>NUCLEOTIDE SEQUENCE</scope>
    <source>
        <strain evidence="8">M133</strain>
    </source>
</reference>
<dbReference type="GO" id="GO:0006508">
    <property type="term" value="P:proteolysis"/>
    <property type="evidence" value="ECO:0007669"/>
    <property type="project" value="UniProtKB-KW"/>
</dbReference>
<sequence>MSATTENGSVTPIRLAVHGGAWDIPDDLWPAHRLGCEKAWHLGMDMLGKGAGAVETVCTVIRYLETDPTFDAGRGSFLNEDGLVELDAGLMEGRHLGTGAVLGVSRIRHPIELARHVLETSEHCLFTGEGAHRLAWRAGFEEVDPETHILARERDRHEAFQSGRARGGSRIWTEHSGVDPDLPCDTVGAIALDGDGNLAVGNSTGGIPNKAVGRVGDAALAGVGFYADNQRGAVMCTGWGESILRSAMAMEALSLLHELEPGEAAERAVARLVGRTGGFGGLVVMTPDGRIGLAYNTERMAFCVANPVGATE</sequence>
<dbReference type="GO" id="GO:0005737">
    <property type="term" value="C:cytoplasm"/>
    <property type="evidence" value="ECO:0007669"/>
    <property type="project" value="TreeGrafter"/>
</dbReference>
<keyword evidence="3" id="KW-0068">Autocatalytic cleavage</keyword>
<evidence type="ECO:0000256" key="7">
    <source>
        <dbReference type="PIRSR" id="PIRSR600246-3"/>
    </source>
</evidence>
<dbReference type="PANTHER" id="PTHR10188:SF6">
    <property type="entry name" value="N(4)-(BETA-N-ACETYLGLUCOSAMINYL)-L-ASPARAGINASE"/>
    <property type="match status" value="1"/>
</dbReference>
<dbReference type="GO" id="GO:0008233">
    <property type="term" value="F:peptidase activity"/>
    <property type="evidence" value="ECO:0007669"/>
    <property type="project" value="UniProtKB-KW"/>
</dbReference>
<protein>
    <recommendedName>
        <fullName evidence="4">Isoaspartyl peptidase</fullName>
    </recommendedName>
</protein>
<feature type="binding site" evidence="6">
    <location>
        <begin position="237"/>
        <end position="240"/>
    </location>
    <ligand>
        <name>substrate</name>
    </ligand>
</feature>